<keyword evidence="11" id="KW-1185">Reference proteome</keyword>
<evidence type="ECO:0000256" key="1">
    <source>
        <dbReference type="ARBA" id="ARBA00004370"/>
    </source>
</evidence>
<evidence type="ECO:0000256" key="6">
    <source>
        <dbReference type="ARBA" id="ARBA00023136"/>
    </source>
</evidence>
<name>D8Q300_SCHCM</name>
<comment type="subcellular location">
    <subcellularLocation>
        <location evidence="1">Membrane</location>
    </subcellularLocation>
</comment>
<dbReference type="PANTHER" id="PTHR47797:SF3">
    <property type="entry name" value="CYTOCHROME B561 DOMAIN-CONTAINING PROTEIN"/>
    <property type="match status" value="1"/>
</dbReference>
<dbReference type="PANTHER" id="PTHR47797">
    <property type="entry name" value="DEHYDROGENASE, PUTATIVE (AFU_ORTHOLOGUE AFUA_8G05805)-RELATED"/>
    <property type="match status" value="1"/>
</dbReference>
<evidence type="ECO:0000256" key="5">
    <source>
        <dbReference type="ARBA" id="ARBA00022989"/>
    </source>
</evidence>
<organism evidence="11">
    <name type="scientific">Schizophyllum commune (strain H4-8 / FGSC 9210)</name>
    <name type="common">Split gill fungus</name>
    <dbReference type="NCBI Taxonomy" id="578458"/>
    <lineage>
        <taxon>Eukaryota</taxon>
        <taxon>Fungi</taxon>
        <taxon>Dikarya</taxon>
        <taxon>Basidiomycota</taxon>
        <taxon>Agaricomycotina</taxon>
        <taxon>Agaricomycetes</taxon>
        <taxon>Agaricomycetidae</taxon>
        <taxon>Agaricales</taxon>
        <taxon>Schizophyllaceae</taxon>
        <taxon>Schizophyllum</taxon>
    </lineage>
</organism>
<feature type="transmembrane region" description="Helical" evidence="8">
    <location>
        <begin position="219"/>
        <end position="238"/>
    </location>
</feature>
<evidence type="ECO:0000256" key="2">
    <source>
        <dbReference type="ARBA" id="ARBA00022448"/>
    </source>
</evidence>
<evidence type="ECO:0000259" key="9">
    <source>
        <dbReference type="PROSITE" id="PS50939"/>
    </source>
</evidence>
<dbReference type="InterPro" id="IPR015920">
    <property type="entry name" value="Cellobiose_DH-like_cyt"/>
</dbReference>
<proteinExistence type="predicted"/>
<feature type="transmembrane region" description="Helical" evidence="8">
    <location>
        <begin position="283"/>
        <end position="304"/>
    </location>
</feature>
<dbReference type="PROSITE" id="PS50939">
    <property type="entry name" value="CYTOCHROME_B561"/>
    <property type="match status" value="1"/>
</dbReference>
<dbReference type="Pfam" id="PF03188">
    <property type="entry name" value="Cytochrom_B561"/>
    <property type="match status" value="1"/>
</dbReference>
<feature type="transmembrane region" description="Helical" evidence="8">
    <location>
        <begin position="250"/>
        <end position="271"/>
    </location>
</feature>
<sequence>MCLNATLKDNTIEYALTNLEEPLGWMAVGWGDRMPQTHMAVVWPNPDGTVTLSQRFARGHMEPRLEDSPPRIASMPDLKSSWIGTTTLSFTVPREQDAELENSTAPLTPGIIAFSPFPPASADPGAHILAHTGTGHVHLIFKEDGEAAEDADGDLDSIEDTPAKAHVADRASTSRLLVLHGALMTLAFGILLPMGALVARLTRTYTRSWIVAHKALQMYAGAPAVVLGLTAAIGGVGGRGARHVHDSHQAVGVLLVTLYVVQVGLGVYIHGRPKVVAHPVRNIAHVALGLSAVGLGLAQVRSGLHEWDSHMPNMMVSDWAYPMHGAWAALCVLLYVVGFCLLPRQFAQERASKSEGAMGKEYVPLQTGQVERGDGRPIIGDARNSKVTNERGDAVSDNEEVRVPLLRGD</sequence>
<dbReference type="Gene3D" id="2.60.40.1210">
    <property type="entry name" value="Cellobiose dehydrogenase, cytochrome domain"/>
    <property type="match status" value="1"/>
</dbReference>
<dbReference type="Proteomes" id="UP000007431">
    <property type="component" value="Unassembled WGS sequence"/>
</dbReference>
<dbReference type="eggNOG" id="ENOG502S50Z">
    <property type="taxonomic scope" value="Eukaryota"/>
</dbReference>
<evidence type="ECO:0000256" key="3">
    <source>
        <dbReference type="ARBA" id="ARBA00022692"/>
    </source>
</evidence>
<dbReference type="InterPro" id="IPR006593">
    <property type="entry name" value="Cyt_b561/ferric_Rdtase_TM"/>
</dbReference>
<dbReference type="OrthoDB" id="19261at2759"/>
<feature type="transmembrane region" description="Helical" evidence="8">
    <location>
        <begin position="324"/>
        <end position="342"/>
    </location>
</feature>
<dbReference type="HOGENOM" id="CLU_038404_0_0_1"/>
<keyword evidence="6 8" id="KW-0472">Membrane</keyword>
<dbReference type="SUPFAM" id="SSF49344">
    <property type="entry name" value="CBD9-like"/>
    <property type="match status" value="1"/>
</dbReference>
<dbReference type="GO" id="GO:0016020">
    <property type="term" value="C:membrane"/>
    <property type="evidence" value="ECO:0007669"/>
    <property type="project" value="UniProtKB-SubCell"/>
</dbReference>
<dbReference type="VEuPathDB" id="FungiDB:SCHCODRAFT_02617562"/>
<dbReference type="GeneID" id="9595157"/>
<feature type="transmembrane region" description="Helical" evidence="8">
    <location>
        <begin position="177"/>
        <end position="199"/>
    </location>
</feature>
<dbReference type="AlphaFoldDB" id="D8Q300"/>
<dbReference type="InParanoid" id="D8Q300"/>
<feature type="domain" description="Cytochrome b561" evidence="9">
    <location>
        <begin position="144"/>
        <end position="344"/>
    </location>
</feature>
<protein>
    <submittedName>
        <fullName evidence="10">Expressed protein</fullName>
    </submittedName>
</protein>
<dbReference type="OMA" id="RWHWINQ"/>
<dbReference type="STRING" id="578458.D8Q300"/>
<dbReference type="EMBL" id="GL377305">
    <property type="protein sequence ID" value="EFI97609.1"/>
    <property type="molecule type" value="Genomic_DNA"/>
</dbReference>
<evidence type="ECO:0000313" key="10">
    <source>
        <dbReference type="EMBL" id="EFI97609.1"/>
    </source>
</evidence>
<dbReference type="CDD" id="cd08760">
    <property type="entry name" value="Cyt_b561_FRRS1_like"/>
    <property type="match status" value="1"/>
</dbReference>
<reference evidence="10 11" key="1">
    <citation type="journal article" date="2010" name="Nat. Biotechnol.">
        <title>Genome sequence of the model mushroom Schizophyllum commune.</title>
        <authorList>
            <person name="Ohm R.A."/>
            <person name="de Jong J.F."/>
            <person name="Lugones L.G."/>
            <person name="Aerts A."/>
            <person name="Kothe E."/>
            <person name="Stajich J.E."/>
            <person name="de Vries R.P."/>
            <person name="Record E."/>
            <person name="Levasseur A."/>
            <person name="Baker S.E."/>
            <person name="Bartholomew K.A."/>
            <person name="Coutinho P.M."/>
            <person name="Erdmann S."/>
            <person name="Fowler T.J."/>
            <person name="Gathman A.C."/>
            <person name="Lombard V."/>
            <person name="Henrissat B."/>
            <person name="Knabe N."/>
            <person name="Kuees U."/>
            <person name="Lilly W.W."/>
            <person name="Lindquist E."/>
            <person name="Lucas S."/>
            <person name="Magnuson J.K."/>
            <person name="Piumi F."/>
            <person name="Raudaskoski M."/>
            <person name="Salamov A."/>
            <person name="Schmutz J."/>
            <person name="Schwarze F.W.M.R."/>
            <person name="vanKuyk P.A."/>
            <person name="Horton J.S."/>
            <person name="Grigoriev I.V."/>
            <person name="Woesten H.A.B."/>
        </authorList>
    </citation>
    <scope>NUCLEOTIDE SEQUENCE [LARGE SCALE GENOMIC DNA]</scope>
    <source>
        <strain evidence="11">H4-8 / FGSC 9210</strain>
    </source>
</reference>
<accession>D8Q300</accession>
<evidence type="ECO:0000313" key="11">
    <source>
        <dbReference type="Proteomes" id="UP000007431"/>
    </source>
</evidence>
<evidence type="ECO:0000256" key="4">
    <source>
        <dbReference type="ARBA" id="ARBA00022982"/>
    </source>
</evidence>
<gene>
    <name evidence="10" type="ORF">SCHCODRAFT_67100</name>
</gene>
<evidence type="ECO:0000256" key="7">
    <source>
        <dbReference type="SAM" id="MobiDB-lite"/>
    </source>
</evidence>
<feature type="region of interest" description="Disordered" evidence="7">
    <location>
        <begin position="364"/>
        <end position="409"/>
    </location>
</feature>
<keyword evidence="5 8" id="KW-1133">Transmembrane helix</keyword>
<evidence type="ECO:0000256" key="8">
    <source>
        <dbReference type="SAM" id="Phobius"/>
    </source>
</evidence>
<dbReference type="KEGG" id="scm:SCHCO_02617562"/>
<dbReference type="Pfam" id="PF16010">
    <property type="entry name" value="CDH-cyt"/>
    <property type="match status" value="1"/>
</dbReference>
<dbReference type="SMART" id="SM00665">
    <property type="entry name" value="B561"/>
    <property type="match status" value="1"/>
</dbReference>
<keyword evidence="3 8" id="KW-0812">Transmembrane</keyword>
<keyword evidence="2" id="KW-0813">Transport</keyword>
<dbReference type="Gene3D" id="1.20.120.1770">
    <property type="match status" value="1"/>
</dbReference>
<keyword evidence="4" id="KW-0249">Electron transport</keyword>
<dbReference type="CDD" id="cd09630">
    <property type="entry name" value="CDH_like_cytochrome"/>
    <property type="match status" value="1"/>
</dbReference>
<feature type="compositionally biased region" description="Basic and acidic residues" evidence="7">
    <location>
        <begin position="388"/>
        <end position="409"/>
    </location>
</feature>